<evidence type="ECO:0000313" key="1">
    <source>
        <dbReference type="EMBL" id="QHT20013.1"/>
    </source>
</evidence>
<dbReference type="InterPro" id="IPR038763">
    <property type="entry name" value="DHH_sf"/>
</dbReference>
<protein>
    <recommendedName>
        <fullName evidence="2">DHH family protein</fullName>
    </recommendedName>
</protein>
<dbReference type="EMBL" id="MN739677">
    <property type="protein sequence ID" value="QHT20013.1"/>
    <property type="molecule type" value="Genomic_DNA"/>
</dbReference>
<sequence length="323" mass="35705">MAASTNHTILFHGNCIDGWFSAYIAHSALKNTGTVNMYPISPSQTNTWPKTDEMAGTHILLVDVSVPEVYRVAWTTGGALSVNCIDHHASAVEHWPAGASPINTAACAALQTWQHFYPAVPVPFWLHHIDRIDRWDNPSYEDRCIREVLNNIAHKPVQKHQRDAFVLTELFLSNMTTPVGIMMVLAQGKQILDQKDIALLGILGTGTFHTFNQDYITGWNLPSGWLGANVFIIDNTNITLDTTEAAHIVFQHYPLVNVFINYRKKILYGKGPAAVEKTMYVYSARSRGFNLTEGTILRGHPTSAGASLIKGEAPLLPFLLSAA</sequence>
<evidence type="ECO:0008006" key="2">
    <source>
        <dbReference type="Google" id="ProtNLM"/>
    </source>
</evidence>
<accession>A0A6C0DUT0</accession>
<proteinExistence type="predicted"/>
<dbReference type="SUPFAM" id="SSF64182">
    <property type="entry name" value="DHH phosphoesterases"/>
    <property type="match status" value="1"/>
</dbReference>
<dbReference type="AlphaFoldDB" id="A0A6C0DUT0"/>
<name>A0A6C0DUT0_9ZZZZ</name>
<organism evidence="1">
    <name type="scientific">viral metagenome</name>
    <dbReference type="NCBI Taxonomy" id="1070528"/>
    <lineage>
        <taxon>unclassified sequences</taxon>
        <taxon>metagenomes</taxon>
        <taxon>organismal metagenomes</taxon>
    </lineage>
</organism>
<reference evidence="1" key="1">
    <citation type="journal article" date="2020" name="Nature">
        <title>Giant virus diversity and host interactions through global metagenomics.</title>
        <authorList>
            <person name="Schulz F."/>
            <person name="Roux S."/>
            <person name="Paez-Espino D."/>
            <person name="Jungbluth S."/>
            <person name="Walsh D.A."/>
            <person name="Denef V.J."/>
            <person name="McMahon K.D."/>
            <person name="Konstantinidis K.T."/>
            <person name="Eloe-Fadrosh E.A."/>
            <person name="Kyrpides N.C."/>
            <person name="Woyke T."/>
        </authorList>
    </citation>
    <scope>NUCLEOTIDE SEQUENCE</scope>
    <source>
        <strain evidence="1">GVMAG-M-3300023174-60</strain>
    </source>
</reference>